<dbReference type="AlphaFoldDB" id="A0A8W8M7Z6"/>
<proteinExistence type="predicted"/>
<name>A0A8W8M7Z6_MAGGI</name>
<feature type="compositionally biased region" description="Low complexity" evidence="1">
    <location>
        <begin position="170"/>
        <end position="183"/>
    </location>
</feature>
<protein>
    <submittedName>
        <fullName evidence="2">Uncharacterized protein</fullName>
    </submittedName>
</protein>
<dbReference type="EnsemblMetazoa" id="G31682.1">
    <property type="protein sequence ID" value="G31682.1:cds"/>
    <property type="gene ID" value="G31682"/>
</dbReference>
<feature type="region of interest" description="Disordered" evidence="1">
    <location>
        <begin position="1"/>
        <end position="56"/>
    </location>
</feature>
<organism evidence="2 3">
    <name type="scientific">Magallana gigas</name>
    <name type="common">Pacific oyster</name>
    <name type="synonym">Crassostrea gigas</name>
    <dbReference type="NCBI Taxonomy" id="29159"/>
    <lineage>
        <taxon>Eukaryota</taxon>
        <taxon>Metazoa</taxon>
        <taxon>Spiralia</taxon>
        <taxon>Lophotrochozoa</taxon>
        <taxon>Mollusca</taxon>
        <taxon>Bivalvia</taxon>
        <taxon>Autobranchia</taxon>
        <taxon>Pteriomorphia</taxon>
        <taxon>Ostreida</taxon>
        <taxon>Ostreoidea</taxon>
        <taxon>Ostreidae</taxon>
        <taxon>Magallana</taxon>
    </lineage>
</organism>
<evidence type="ECO:0000313" key="3">
    <source>
        <dbReference type="Proteomes" id="UP000005408"/>
    </source>
</evidence>
<feature type="region of interest" description="Disordered" evidence="1">
    <location>
        <begin position="153"/>
        <end position="243"/>
    </location>
</feature>
<sequence length="280" mass="31419">MQWTGERESRRDRYRRIRSRASQQIGNGADYIRGLVPPVKGPNSGRPEGKVNNAEEFRKSLSMEGGDRSPVSFREPQVVNGVTNFCDGEGERRSNKPTEMTFSAKKPPRKKQAGGGRQCHNNIYGLLEDHVIKGSGRGRKEWCPKVRGEWGQRSSSLSPHLVRQHRTVRSAPSSAPTSAPTSPLIGICGAHRRHGSFTDLDDRSSDSGDPYLNDLHGMSRPRAPRRHTVGGNDLMNEGGRGDNQDERLIFIKGKNCQEWMSTTERIMEEKSVVLFWLQDI</sequence>
<feature type="compositionally biased region" description="Basic and acidic residues" evidence="1">
    <location>
        <begin position="1"/>
        <end position="11"/>
    </location>
</feature>
<evidence type="ECO:0000313" key="2">
    <source>
        <dbReference type="EnsemblMetazoa" id="G31682.1:cds"/>
    </source>
</evidence>
<feature type="region of interest" description="Disordered" evidence="1">
    <location>
        <begin position="84"/>
        <end position="118"/>
    </location>
</feature>
<dbReference type="Proteomes" id="UP000005408">
    <property type="component" value="Unassembled WGS sequence"/>
</dbReference>
<reference evidence="2" key="1">
    <citation type="submission" date="2022-08" db="UniProtKB">
        <authorList>
            <consortium name="EnsemblMetazoa"/>
        </authorList>
    </citation>
    <scope>IDENTIFICATION</scope>
    <source>
        <strain evidence="2">05x7-T-G4-1.051#20</strain>
    </source>
</reference>
<accession>A0A8W8M7Z6</accession>
<evidence type="ECO:0000256" key="1">
    <source>
        <dbReference type="SAM" id="MobiDB-lite"/>
    </source>
</evidence>
<feature type="compositionally biased region" description="Basic and acidic residues" evidence="1">
    <location>
        <begin position="47"/>
        <end position="56"/>
    </location>
</feature>
<keyword evidence="3" id="KW-1185">Reference proteome</keyword>